<feature type="signal peptide" evidence="1">
    <location>
        <begin position="1"/>
        <end position="26"/>
    </location>
</feature>
<reference evidence="3 5" key="2">
    <citation type="submission" date="2018-08" db="EMBL/GenBank/DDBJ databases">
        <title>Genetic Globetrotter - A new plasmid hitch-hiking vast phylogenetic and geographic distances.</title>
        <authorList>
            <person name="Vollmers J."/>
            <person name="Petersen J."/>
        </authorList>
    </citation>
    <scope>NUCLEOTIDE SEQUENCE [LARGE SCALE GENOMIC DNA]</scope>
    <source>
        <strain evidence="3 5">DSM 26383</strain>
    </source>
</reference>
<dbReference type="STRING" id="540747.SAMN04488031_10759"/>
<dbReference type="Proteomes" id="UP000325785">
    <property type="component" value="Chromosome"/>
</dbReference>
<dbReference type="EMBL" id="LAXI01000006">
    <property type="protein sequence ID" value="KRS17749.1"/>
    <property type="molecule type" value="Genomic_DNA"/>
</dbReference>
<keyword evidence="4" id="KW-1185">Reference proteome</keyword>
<evidence type="ECO:0000313" key="5">
    <source>
        <dbReference type="Proteomes" id="UP000325785"/>
    </source>
</evidence>
<evidence type="ECO:0000313" key="4">
    <source>
        <dbReference type="Proteomes" id="UP000051401"/>
    </source>
</evidence>
<proteinExistence type="predicted"/>
<sequence length="160" mass="17004">MIHLRLKTALLVLLCVGLTASCSSFRDTKVRESAFEVETGPEAGSAVDDGSSLLDIFRGGGAQVKVNRYLWTAALQTLDFLPVQSADPFTGIITTGYGRPPGGGRAYRATILISDPALDARSLNVALQTQSGPVSAGTQRAVEDAILARARQLRVQAKKF</sequence>
<evidence type="ECO:0000313" key="2">
    <source>
        <dbReference type="EMBL" id="KRS17749.1"/>
    </source>
</evidence>
<dbReference type="Proteomes" id="UP000051401">
    <property type="component" value="Unassembled WGS sequence"/>
</dbReference>
<dbReference type="OrthoDB" id="8479681at2"/>
<feature type="chain" id="PRO_5015044598" description="DUF3576 domain-containing protein" evidence="1">
    <location>
        <begin position="27"/>
        <end position="160"/>
    </location>
</feature>
<dbReference type="Pfam" id="PF12100">
    <property type="entry name" value="DUF3576"/>
    <property type="match status" value="1"/>
</dbReference>
<dbReference type="PATRIC" id="fig|540747.5.peg.5415"/>
<evidence type="ECO:0000256" key="1">
    <source>
        <dbReference type="SAM" id="SignalP"/>
    </source>
</evidence>
<reference evidence="2 4" key="1">
    <citation type="submission" date="2015-04" db="EMBL/GenBank/DDBJ databases">
        <title>The draft genome sequence of Roseovarius indicus B108T.</title>
        <authorList>
            <person name="Li G."/>
            <person name="Lai Q."/>
            <person name="Shao Z."/>
            <person name="Yan P."/>
        </authorList>
    </citation>
    <scope>NUCLEOTIDE SEQUENCE [LARGE SCALE GENOMIC DNA]</scope>
    <source>
        <strain evidence="2 4">B108</strain>
    </source>
</reference>
<dbReference type="InterPro" id="IPR021959">
    <property type="entry name" value="DUF3576"/>
</dbReference>
<dbReference type="PROSITE" id="PS51257">
    <property type="entry name" value="PROKAR_LIPOPROTEIN"/>
    <property type="match status" value="1"/>
</dbReference>
<dbReference type="RefSeq" id="WP_057816397.1">
    <property type="nucleotide sequence ID" value="NZ_CAXRJZ010000073.1"/>
</dbReference>
<protein>
    <recommendedName>
        <fullName evidence="6">DUF3576 domain-containing protein</fullName>
    </recommendedName>
</protein>
<evidence type="ECO:0000313" key="3">
    <source>
        <dbReference type="EMBL" id="QEW24488.1"/>
    </source>
</evidence>
<gene>
    <name evidence="3" type="ORF">RIdsm_00267</name>
    <name evidence="2" type="ORF">XM52_12180</name>
</gene>
<organism evidence="2 4">
    <name type="scientific">Roseovarius indicus</name>
    <dbReference type="NCBI Taxonomy" id="540747"/>
    <lineage>
        <taxon>Bacteria</taxon>
        <taxon>Pseudomonadati</taxon>
        <taxon>Pseudomonadota</taxon>
        <taxon>Alphaproteobacteria</taxon>
        <taxon>Rhodobacterales</taxon>
        <taxon>Roseobacteraceae</taxon>
        <taxon>Roseovarius</taxon>
    </lineage>
</organism>
<accession>A0A0T5P9G5</accession>
<dbReference type="AlphaFoldDB" id="A0A0T5P9G5"/>
<dbReference type="KEGG" id="rid:RIdsm_00267"/>
<evidence type="ECO:0008006" key="6">
    <source>
        <dbReference type="Google" id="ProtNLM"/>
    </source>
</evidence>
<keyword evidence="1" id="KW-0732">Signal</keyword>
<dbReference type="EMBL" id="CP031598">
    <property type="protein sequence ID" value="QEW24488.1"/>
    <property type="molecule type" value="Genomic_DNA"/>
</dbReference>
<name>A0A0T5P9G5_9RHOB</name>